<name>A0A7J7GBG2_CAMSI</name>
<comment type="caution">
    <text evidence="1">The sequence shown here is derived from an EMBL/GenBank/DDBJ whole genome shotgun (WGS) entry which is preliminary data.</text>
</comment>
<evidence type="ECO:0000313" key="1">
    <source>
        <dbReference type="EMBL" id="KAF5936734.1"/>
    </source>
</evidence>
<organism evidence="1 2">
    <name type="scientific">Camellia sinensis</name>
    <name type="common">Tea plant</name>
    <name type="synonym">Thea sinensis</name>
    <dbReference type="NCBI Taxonomy" id="4442"/>
    <lineage>
        <taxon>Eukaryota</taxon>
        <taxon>Viridiplantae</taxon>
        <taxon>Streptophyta</taxon>
        <taxon>Embryophyta</taxon>
        <taxon>Tracheophyta</taxon>
        <taxon>Spermatophyta</taxon>
        <taxon>Magnoliopsida</taxon>
        <taxon>eudicotyledons</taxon>
        <taxon>Gunneridae</taxon>
        <taxon>Pentapetalae</taxon>
        <taxon>asterids</taxon>
        <taxon>Ericales</taxon>
        <taxon>Theaceae</taxon>
        <taxon>Camellia</taxon>
    </lineage>
</organism>
<proteinExistence type="predicted"/>
<dbReference type="AlphaFoldDB" id="A0A7J7GBG2"/>
<accession>A0A7J7GBG2</accession>
<gene>
    <name evidence="1" type="ORF">HYC85_024240</name>
</gene>
<dbReference type="EMBL" id="JACBKZ010000012">
    <property type="protein sequence ID" value="KAF5936734.1"/>
    <property type="molecule type" value="Genomic_DNA"/>
</dbReference>
<protein>
    <submittedName>
        <fullName evidence="1">Uncharacterized protein</fullName>
    </submittedName>
</protein>
<reference evidence="2" key="1">
    <citation type="journal article" date="2020" name="Nat. Commun.">
        <title>Genome assembly of wild tea tree DASZ reveals pedigree and selection history of tea varieties.</title>
        <authorList>
            <person name="Zhang W."/>
            <person name="Zhang Y."/>
            <person name="Qiu H."/>
            <person name="Guo Y."/>
            <person name="Wan H."/>
            <person name="Zhang X."/>
            <person name="Scossa F."/>
            <person name="Alseekh S."/>
            <person name="Zhang Q."/>
            <person name="Wang P."/>
            <person name="Xu L."/>
            <person name="Schmidt M.H."/>
            <person name="Jia X."/>
            <person name="Li D."/>
            <person name="Zhu A."/>
            <person name="Guo F."/>
            <person name="Chen W."/>
            <person name="Ni D."/>
            <person name="Usadel B."/>
            <person name="Fernie A.R."/>
            <person name="Wen W."/>
        </authorList>
    </citation>
    <scope>NUCLEOTIDE SEQUENCE [LARGE SCALE GENOMIC DNA]</scope>
    <source>
        <strain evidence="2">cv. G240</strain>
    </source>
</reference>
<evidence type="ECO:0000313" key="2">
    <source>
        <dbReference type="Proteomes" id="UP000593564"/>
    </source>
</evidence>
<keyword evidence="2" id="KW-1185">Reference proteome</keyword>
<reference evidence="1 2" key="2">
    <citation type="submission" date="2020-07" db="EMBL/GenBank/DDBJ databases">
        <title>Genome assembly of wild tea tree DASZ reveals pedigree and selection history of tea varieties.</title>
        <authorList>
            <person name="Zhang W."/>
        </authorList>
    </citation>
    <scope>NUCLEOTIDE SEQUENCE [LARGE SCALE GENOMIC DNA]</scope>
    <source>
        <strain evidence="2">cv. G240</strain>
        <tissue evidence="1">Leaf</tissue>
    </source>
</reference>
<dbReference type="Proteomes" id="UP000593564">
    <property type="component" value="Unassembled WGS sequence"/>
</dbReference>
<sequence length="106" mass="12295">MDRLRRDKQLVQQNDKRREFEEVIGKKRLNRINQGPTGCFVGESSQSGEGLNLIKIEPKECEVSELEALALEMQGEQERRLWKNTESLSILGVGIKKLMWDFGKIY</sequence>